<dbReference type="Pfam" id="PF13639">
    <property type="entry name" value="zf-RING_2"/>
    <property type="match status" value="1"/>
</dbReference>
<dbReference type="InterPro" id="IPR053238">
    <property type="entry name" value="RING-H2_zinc_finger"/>
</dbReference>
<feature type="transmembrane region" description="Helical" evidence="8">
    <location>
        <begin position="43"/>
        <end position="72"/>
    </location>
</feature>
<evidence type="ECO:0000256" key="4">
    <source>
        <dbReference type="ARBA" id="ARBA00022771"/>
    </source>
</evidence>
<evidence type="ECO:0000256" key="7">
    <source>
        <dbReference type="PROSITE-ProRule" id="PRU00175"/>
    </source>
</evidence>
<comment type="catalytic activity">
    <reaction evidence="1">
        <text>S-ubiquitinyl-[E2 ubiquitin-conjugating enzyme]-L-cysteine + [acceptor protein]-L-lysine = [E2 ubiquitin-conjugating enzyme]-L-cysteine + N(6)-ubiquitinyl-[acceptor protein]-L-lysine.</text>
        <dbReference type="EC" id="2.3.2.27"/>
    </reaction>
</comment>
<sequence>MAVDCFHRAHALAIVNAVCIGGTAMILYALVNLARKPDHSRGSIIVLTVFLLFWVGVGASVYTAFCGVLFPWSALRRCLASAHGALLHHLRGASRLLCLPCRSRLRGRSGSSSAVVGGALPQFLDQIQRSHMPALAREPPAHGGARLATAYDVLAYEQPEGGGGASECAVCLVEVEKGDTVKRLPACLHMFHQQCIDPWLHEHSTCPVCRCVVFAPLPDQMV</sequence>
<dbReference type="InterPro" id="IPR013083">
    <property type="entry name" value="Znf_RING/FYVE/PHD"/>
</dbReference>
<name>A0A9R0R177_TRITD</name>
<dbReference type="PANTHER" id="PTHR14155:SF625">
    <property type="entry name" value="OS02G0248240 PROTEIN"/>
    <property type="match status" value="1"/>
</dbReference>
<keyword evidence="4 7" id="KW-0863">Zinc-finger</keyword>
<dbReference type="SMART" id="SM00184">
    <property type="entry name" value="RING"/>
    <property type="match status" value="1"/>
</dbReference>
<dbReference type="EC" id="2.3.2.27" evidence="2"/>
<accession>A0A9R0R177</accession>
<feature type="domain" description="RING-type" evidence="9">
    <location>
        <begin position="168"/>
        <end position="210"/>
    </location>
</feature>
<evidence type="ECO:0000256" key="5">
    <source>
        <dbReference type="ARBA" id="ARBA00022833"/>
    </source>
</evidence>
<dbReference type="GO" id="GO:0061630">
    <property type="term" value="F:ubiquitin protein ligase activity"/>
    <property type="evidence" value="ECO:0007669"/>
    <property type="project" value="UniProtKB-EC"/>
</dbReference>
<dbReference type="PROSITE" id="PS50089">
    <property type="entry name" value="ZF_RING_2"/>
    <property type="match status" value="1"/>
</dbReference>
<evidence type="ECO:0000259" key="9">
    <source>
        <dbReference type="PROSITE" id="PS50089"/>
    </source>
</evidence>
<dbReference type="EMBL" id="LT934112">
    <property type="protein sequence ID" value="VAH20603.1"/>
    <property type="molecule type" value="Genomic_DNA"/>
</dbReference>
<dbReference type="CDD" id="cd16461">
    <property type="entry name" value="RING-H2_EL5-like"/>
    <property type="match status" value="1"/>
</dbReference>
<dbReference type="SUPFAM" id="SSF57850">
    <property type="entry name" value="RING/U-box"/>
    <property type="match status" value="1"/>
</dbReference>
<gene>
    <name evidence="10" type="ORF">TRITD_1Bv1G175180</name>
</gene>
<feature type="transmembrane region" description="Helical" evidence="8">
    <location>
        <begin position="12"/>
        <end position="31"/>
    </location>
</feature>
<dbReference type="Gramene" id="TRITD1Bv1G175180.1">
    <property type="protein sequence ID" value="TRITD1Bv1G175180.1"/>
    <property type="gene ID" value="TRITD1Bv1G175180"/>
</dbReference>
<evidence type="ECO:0000256" key="1">
    <source>
        <dbReference type="ARBA" id="ARBA00000900"/>
    </source>
</evidence>
<proteinExistence type="inferred from homology"/>
<evidence type="ECO:0000256" key="8">
    <source>
        <dbReference type="SAM" id="Phobius"/>
    </source>
</evidence>
<comment type="similarity">
    <text evidence="6">Belongs to the RING-type zinc finger family. ATL subfamily.</text>
</comment>
<keyword evidence="8" id="KW-0472">Membrane</keyword>
<keyword evidence="11" id="KW-1185">Reference proteome</keyword>
<protein>
    <recommendedName>
        <fullName evidence="2">RING-type E3 ubiquitin transferase</fullName>
        <ecNumber evidence="2">2.3.2.27</ecNumber>
    </recommendedName>
</protein>
<evidence type="ECO:0000256" key="3">
    <source>
        <dbReference type="ARBA" id="ARBA00022723"/>
    </source>
</evidence>
<keyword evidence="8" id="KW-1133">Transmembrane helix</keyword>
<dbReference type="OMA" id="QRSHMPA"/>
<dbReference type="Gene3D" id="3.30.40.10">
    <property type="entry name" value="Zinc/RING finger domain, C3HC4 (zinc finger)"/>
    <property type="match status" value="1"/>
</dbReference>
<dbReference type="InterPro" id="IPR001841">
    <property type="entry name" value="Znf_RING"/>
</dbReference>
<evidence type="ECO:0000313" key="11">
    <source>
        <dbReference type="Proteomes" id="UP000324705"/>
    </source>
</evidence>
<keyword evidence="3" id="KW-0479">Metal-binding</keyword>
<dbReference type="GO" id="GO:0008270">
    <property type="term" value="F:zinc ion binding"/>
    <property type="evidence" value="ECO:0007669"/>
    <property type="project" value="UniProtKB-KW"/>
</dbReference>
<dbReference type="PANTHER" id="PTHR14155">
    <property type="entry name" value="RING FINGER DOMAIN-CONTAINING"/>
    <property type="match status" value="1"/>
</dbReference>
<evidence type="ECO:0000256" key="6">
    <source>
        <dbReference type="ARBA" id="ARBA00024209"/>
    </source>
</evidence>
<dbReference type="Proteomes" id="UP000324705">
    <property type="component" value="Chromosome 1B"/>
</dbReference>
<evidence type="ECO:0000256" key="2">
    <source>
        <dbReference type="ARBA" id="ARBA00012483"/>
    </source>
</evidence>
<keyword evidence="8" id="KW-0812">Transmembrane</keyword>
<reference evidence="10 11" key="1">
    <citation type="submission" date="2017-09" db="EMBL/GenBank/DDBJ databases">
        <authorList>
            <consortium name="International Durum Wheat Genome Sequencing Consortium (IDWGSC)"/>
            <person name="Milanesi L."/>
        </authorList>
    </citation>
    <scope>NUCLEOTIDE SEQUENCE [LARGE SCALE GENOMIC DNA]</scope>
    <source>
        <strain evidence="11">cv. Svevo</strain>
    </source>
</reference>
<organism evidence="10 11">
    <name type="scientific">Triticum turgidum subsp. durum</name>
    <name type="common">Durum wheat</name>
    <name type="synonym">Triticum durum</name>
    <dbReference type="NCBI Taxonomy" id="4567"/>
    <lineage>
        <taxon>Eukaryota</taxon>
        <taxon>Viridiplantae</taxon>
        <taxon>Streptophyta</taxon>
        <taxon>Embryophyta</taxon>
        <taxon>Tracheophyta</taxon>
        <taxon>Spermatophyta</taxon>
        <taxon>Magnoliopsida</taxon>
        <taxon>Liliopsida</taxon>
        <taxon>Poales</taxon>
        <taxon>Poaceae</taxon>
        <taxon>BOP clade</taxon>
        <taxon>Pooideae</taxon>
        <taxon>Triticodae</taxon>
        <taxon>Triticeae</taxon>
        <taxon>Triticinae</taxon>
        <taxon>Triticum</taxon>
    </lineage>
</organism>
<evidence type="ECO:0000313" key="10">
    <source>
        <dbReference type="EMBL" id="VAH20603.1"/>
    </source>
</evidence>
<dbReference type="AlphaFoldDB" id="A0A9R0R177"/>
<keyword evidence="5" id="KW-0862">Zinc</keyword>